<evidence type="ECO:0000256" key="2">
    <source>
        <dbReference type="ARBA" id="ARBA00022679"/>
    </source>
</evidence>
<evidence type="ECO:0000256" key="3">
    <source>
        <dbReference type="ARBA" id="ARBA00022691"/>
    </source>
</evidence>
<dbReference type="Gene3D" id="3.40.50.150">
    <property type="entry name" value="Vaccinia Virus protein VP39"/>
    <property type="match status" value="1"/>
</dbReference>
<name>A0ABY0TRA9_9PROT</name>
<evidence type="ECO:0000256" key="1">
    <source>
        <dbReference type="ARBA" id="ARBA00022603"/>
    </source>
</evidence>
<dbReference type="PANTHER" id="PTHR10629:SF52">
    <property type="entry name" value="DNA (CYTOSINE-5)-METHYLTRANSFERASE 1"/>
    <property type="match status" value="1"/>
</dbReference>
<dbReference type="Gene3D" id="3.90.120.10">
    <property type="entry name" value="DNA Methylase, subunit A, domain 2"/>
    <property type="match status" value="1"/>
</dbReference>
<dbReference type="InterPro" id="IPR031303">
    <property type="entry name" value="C5_meth_CS"/>
</dbReference>
<evidence type="ECO:0000313" key="10">
    <source>
        <dbReference type="Proteomes" id="UP000183471"/>
    </source>
</evidence>
<keyword evidence="4" id="KW-0680">Restriction system</keyword>
<evidence type="ECO:0000313" key="9">
    <source>
        <dbReference type="EMBL" id="SDR00878.1"/>
    </source>
</evidence>
<keyword evidence="3 6" id="KW-0949">S-adenosyl-L-methionine</keyword>
<evidence type="ECO:0000256" key="4">
    <source>
        <dbReference type="ARBA" id="ARBA00022747"/>
    </source>
</evidence>
<protein>
    <recommendedName>
        <fullName evidence="8">Cytosine-specific methyltransferase</fullName>
        <ecNumber evidence="8">2.1.1.37</ecNumber>
    </recommendedName>
</protein>
<keyword evidence="1 6" id="KW-0489">Methyltransferase</keyword>
<dbReference type="PROSITE" id="PS00095">
    <property type="entry name" value="C5_MTASE_2"/>
    <property type="match status" value="1"/>
</dbReference>
<dbReference type="InterPro" id="IPR050390">
    <property type="entry name" value="C5-Methyltransferase"/>
</dbReference>
<proteinExistence type="inferred from homology"/>
<dbReference type="InterPro" id="IPR018117">
    <property type="entry name" value="C5_DNA_meth_AS"/>
</dbReference>
<dbReference type="EMBL" id="FNKY01000001">
    <property type="protein sequence ID" value="SDR00878.1"/>
    <property type="molecule type" value="Genomic_DNA"/>
</dbReference>
<sequence length="337" mass="37714">MAYMEDINCLLRPKPPGKPLVLDLFAGCGGLALGFEAHGFETLGFEMDADCCATYRLNLKGDCINVKLISTSDFPKAEVVIGGPPCQPFSVGGNQMGIQDSRDGFPTFIRAVQRAKPDLWMFENVRGLMYRNKRYLIEIMQELESLGYVVECELLNAVDYSVPQNRQRVIVVGHRGGFRFPAKHSKRITAGEALGESVLQAHENSKFLTPQMDLYVAKYERASKCINPRDLHLDRPSRTITCRNLAGATGDMQRVRLEDGRRRRLTFREAARVQSFPDWFEFAGGETSVFKQIGNAVPPMLAFNLAESVLSYLEPSDRLAVKGGSKQRLPAQLNFQL</sequence>
<dbReference type="EC" id="2.1.1.37" evidence="8"/>
<dbReference type="Pfam" id="PF00145">
    <property type="entry name" value="DNA_methylase"/>
    <property type="match status" value="1"/>
</dbReference>
<dbReference type="PROSITE" id="PS00094">
    <property type="entry name" value="C5_MTASE_1"/>
    <property type="match status" value="1"/>
</dbReference>
<evidence type="ECO:0000256" key="7">
    <source>
        <dbReference type="RuleBase" id="RU000416"/>
    </source>
</evidence>
<dbReference type="PROSITE" id="PS51679">
    <property type="entry name" value="SAM_MT_C5"/>
    <property type="match status" value="1"/>
</dbReference>
<accession>A0ABY0TRA9</accession>
<keyword evidence="2 6" id="KW-0808">Transferase</keyword>
<keyword evidence="10" id="KW-1185">Reference proteome</keyword>
<reference evidence="9 10" key="1">
    <citation type="submission" date="2016-10" db="EMBL/GenBank/DDBJ databases">
        <authorList>
            <person name="Varghese N."/>
            <person name="Submissions S."/>
        </authorList>
    </citation>
    <scope>NUCLEOTIDE SEQUENCE [LARGE SCALE GENOMIC DNA]</scope>
    <source>
        <strain evidence="9 10">Nl1</strain>
    </source>
</reference>
<comment type="caution">
    <text evidence="9">The sequence shown here is derived from an EMBL/GenBank/DDBJ whole genome shotgun (WGS) entry which is preliminary data.</text>
</comment>
<evidence type="ECO:0000256" key="8">
    <source>
        <dbReference type="RuleBase" id="RU000417"/>
    </source>
</evidence>
<gene>
    <name evidence="9" type="ORF">SAMN05216402_3230</name>
</gene>
<evidence type="ECO:0000256" key="5">
    <source>
        <dbReference type="ARBA" id="ARBA00047422"/>
    </source>
</evidence>
<evidence type="ECO:0000256" key="6">
    <source>
        <dbReference type="PROSITE-ProRule" id="PRU01016"/>
    </source>
</evidence>
<organism evidence="9 10">
    <name type="scientific">Nitrosospira multiformis</name>
    <dbReference type="NCBI Taxonomy" id="1231"/>
    <lineage>
        <taxon>Bacteria</taxon>
        <taxon>Pseudomonadati</taxon>
        <taxon>Pseudomonadota</taxon>
        <taxon>Betaproteobacteria</taxon>
        <taxon>Nitrosomonadales</taxon>
        <taxon>Nitrosomonadaceae</taxon>
        <taxon>Nitrosospira</taxon>
    </lineage>
</organism>
<feature type="active site" evidence="6">
    <location>
        <position position="86"/>
    </location>
</feature>
<comment type="catalytic activity">
    <reaction evidence="5 8">
        <text>a 2'-deoxycytidine in DNA + S-adenosyl-L-methionine = a 5-methyl-2'-deoxycytidine in DNA + S-adenosyl-L-homocysteine + H(+)</text>
        <dbReference type="Rhea" id="RHEA:13681"/>
        <dbReference type="Rhea" id="RHEA-COMP:11369"/>
        <dbReference type="Rhea" id="RHEA-COMP:11370"/>
        <dbReference type="ChEBI" id="CHEBI:15378"/>
        <dbReference type="ChEBI" id="CHEBI:57856"/>
        <dbReference type="ChEBI" id="CHEBI:59789"/>
        <dbReference type="ChEBI" id="CHEBI:85452"/>
        <dbReference type="ChEBI" id="CHEBI:85454"/>
        <dbReference type="EC" id="2.1.1.37"/>
    </reaction>
</comment>
<dbReference type="PRINTS" id="PR00105">
    <property type="entry name" value="C5METTRFRASE"/>
</dbReference>
<dbReference type="InterPro" id="IPR029063">
    <property type="entry name" value="SAM-dependent_MTases_sf"/>
</dbReference>
<dbReference type="PANTHER" id="PTHR10629">
    <property type="entry name" value="CYTOSINE-SPECIFIC METHYLTRANSFERASE"/>
    <property type="match status" value="1"/>
</dbReference>
<comment type="similarity">
    <text evidence="6 7">Belongs to the class I-like SAM-binding methyltransferase superfamily. C5-methyltransferase family.</text>
</comment>
<dbReference type="NCBIfam" id="TIGR00675">
    <property type="entry name" value="dcm"/>
    <property type="match status" value="1"/>
</dbReference>
<dbReference type="SUPFAM" id="SSF53335">
    <property type="entry name" value="S-adenosyl-L-methionine-dependent methyltransferases"/>
    <property type="match status" value="1"/>
</dbReference>
<dbReference type="InterPro" id="IPR001525">
    <property type="entry name" value="C5_MeTfrase"/>
</dbReference>
<dbReference type="Proteomes" id="UP000183471">
    <property type="component" value="Unassembled WGS sequence"/>
</dbReference>